<keyword evidence="2" id="KW-1185">Reference proteome</keyword>
<proteinExistence type="predicted"/>
<evidence type="ECO:0000313" key="1">
    <source>
        <dbReference type="EMBL" id="KAB1222457.1"/>
    </source>
</evidence>
<organism evidence="1 2">
    <name type="scientific">Morella rubra</name>
    <name type="common">Chinese bayberry</name>
    <dbReference type="NCBI Taxonomy" id="262757"/>
    <lineage>
        <taxon>Eukaryota</taxon>
        <taxon>Viridiplantae</taxon>
        <taxon>Streptophyta</taxon>
        <taxon>Embryophyta</taxon>
        <taxon>Tracheophyta</taxon>
        <taxon>Spermatophyta</taxon>
        <taxon>Magnoliopsida</taxon>
        <taxon>eudicotyledons</taxon>
        <taxon>Gunneridae</taxon>
        <taxon>Pentapetalae</taxon>
        <taxon>rosids</taxon>
        <taxon>fabids</taxon>
        <taxon>Fagales</taxon>
        <taxon>Myricaceae</taxon>
        <taxon>Morella</taxon>
    </lineage>
</organism>
<protein>
    <recommendedName>
        <fullName evidence="3">RNase H type-1 domain-containing protein</fullName>
    </recommendedName>
</protein>
<comment type="caution">
    <text evidence="1">The sequence shown here is derived from an EMBL/GenBank/DDBJ whole genome shotgun (WGS) entry which is preliminary data.</text>
</comment>
<name>A0A6A1WEZ9_9ROSI</name>
<dbReference type="Proteomes" id="UP000516437">
    <property type="component" value="Chromosome 2"/>
</dbReference>
<reference evidence="1 2" key="1">
    <citation type="journal article" date="2019" name="Plant Biotechnol. J.">
        <title>The red bayberry genome and genetic basis of sex determination.</title>
        <authorList>
            <person name="Jia H.M."/>
            <person name="Jia H.J."/>
            <person name="Cai Q.L."/>
            <person name="Wang Y."/>
            <person name="Zhao H.B."/>
            <person name="Yang W.F."/>
            <person name="Wang G.Y."/>
            <person name="Li Y.H."/>
            <person name="Zhan D.L."/>
            <person name="Shen Y.T."/>
            <person name="Niu Q.F."/>
            <person name="Chang L."/>
            <person name="Qiu J."/>
            <person name="Zhao L."/>
            <person name="Xie H.B."/>
            <person name="Fu W.Y."/>
            <person name="Jin J."/>
            <person name="Li X.W."/>
            <person name="Jiao Y."/>
            <person name="Zhou C.C."/>
            <person name="Tu T."/>
            <person name="Chai C.Y."/>
            <person name="Gao J.L."/>
            <person name="Fan L.J."/>
            <person name="van de Weg E."/>
            <person name="Wang J.Y."/>
            <person name="Gao Z.S."/>
        </authorList>
    </citation>
    <scope>NUCLEOTIDE SEQUENCE [LARGE SCALE GENOMIC DNA]</scope>
    <source>
        <tissue evidence="1">Leaves</tissue>
    </source>
</reference>
<evidence type="ECO:0008006" key="3">
    <source>
        <dbReference type="Google" id="ProtNLM"/>
    </source>
</evidence>
<dbReference type="EMBL" id="RXIC02000020">
    <property type="protein sequence ID" value="KAB1222457.1"/>
    <property type="molecule type" value="Genomic_DNA"/>
</dbReference>
<dbReference type="AlphaFoldDB" id="A0A6A1WEZ9"/>
<gene>
    <name evidence="1" type="ORF">CJ030_MR2G027675</name>
</gene>
<sequence>MGNLGTYWGGPGVGACYARLPAEKKWVNSVTCSRLAGTSKVQSSSLYTVYMKRIRAMDPLLAGAMASSRAVEVALIRNWKHVVFDTDSKFLGSDIVNSLVTPCWKIEDLVLSIRKGFKAQTAWSLH</sequence>
<evidence type="ECO:0000313" key="2">
    <source>
        <dbReference type="Proteomes" id="UP000516437"/>
    </source>
</evidence>
<accession>A0A6A1WEZ9</accession>